<feature type="transmembrane region" description="Helical" evidence="6">
    <location>
        <begin position="291"/>
        <end position="314"/>
    </location>
</feature>
<protein>
    <recommendedName>
        <fullName evidence="7">Amino acid transporter transmembrane domain-containing protein</fullName>
    </recommendedName>
</protein>
<evidence type="ECO:0000256" key="6">
    <source>
        <dbReference type="SAM" id="Phobius"/>
    </source>
</evidence>
<dbReference type="KEGG" id="kbi:30207791"/>
<dbReference type="Proteomes" id="UP000092730">
    <property type="component" value="Chromosome 1"/>
</dbReference>
<name>A0AAJ8JZE0_9TREE</name>
<dbReference type="GO" id="GO:0016020">
    <property type="term" value="C:membrane"/>
    <property type="evidence" value="ECO:0007669"/>
    <property type="project" value="UniProtKB-SubCell"/>
</dbReference>
<feature type="transmembrane region" description="Helical" evidence="6">
    <location>
        <begin position="258"/>
        <end position="279"/>
    </location>
</feature>
<evidence type="ECO:0000259" key="7">
    <source>
        <dbReference type="Pfam" id="PF01490"/>
    </source>
</evidence>
<gene>
    <name evidence="8" type="ORF">I302_100020</name>
</gene>
<reference evidence="8" key="2">
    <citation type="submission" date="2024-02" db="EMBL/GenBank/DDBJ databases">
        <title>Comparative genomics of Cryptococcus and Kwoniella reveals pathogenesis evolution and contrasting modes of karyotype evolution via chromosome fusion or intercentromeric recombination.</title>
        <authorList>
            <person name="Coelho M.A."/>
            <person name="David-Palma M."/>
            <person name="Shea T."/>
            <person name="Bowers K."/>
            <person name="McGinley-Smith S."/>
            <person name="Mohammad A.W."/>
            <person name="Gnirke A."/>
            <person name="Yurkov A.M."/>
            <person name="Nowrousian M."/>
            <person name="Sun S."/>
            <person name="Cuomo C.A."/>
            <person name="Heitman J."/>
        </authorList>
    </citation>
    <scope>NUCLEOTIDE SEQUENCE</scope>
    <source>
        <strain evidence="8">CBS 10118</strain>
    </source>
</reference>
<feature type="transmembrane region" description="Helical" evidence="6">
    <location>
        <begin position="334"/>
        <end position="357"/>
    </location>
</feature>
<feature type="transmembrane region" description="Helical" evidence="6">
    <location>
        <begin position="403"/>
        <end position="426"/>
    </location>
</feature>
<proteinExistence type="inferred from homology"/>
<feature type="transmembrane region" description="Helical" evidence="6">
    <location>
        <begin position="176"/>
        <end position="198"/>
    </location>
</feature>
<dbReference type="PANTHER" id="PTHR22950">
    <property type="entry name" value="AMINO ACID TRANSPORTER"/>
    <property type="match status" value="1"/>
</dbReference>
<keyword evidence="9" id="KW-1185">Reference proteome</keyword>
<dbReference type="EMBL" id="CP144541">
    <property type="protein sequence ID" value="WVW78069.1"/>
    <property type="molecule type" value="Genomic_DNA"/>
</dbReference>
<evidence type="ECO:0000313" key="8">
    <source>
        <dbReference type="EMBL" id="WVW78069.1"/>
    </source>
</evidence>
<evidence type="ECO:0000256" key="5">
    <source>
        <dbReference type="ARBA" id="ARBA00023136"/>
    </source>
</evidence>
<comment type="similarity">
    <text evidence="2">Belongs to the amino acid/polyamine transporter 2 family.</text>
</comment>
<evidence type="ECO:0000256" key="2">
    <source>
        <dbReference type="ARBA" id="ARBA00008066"/>
    </source>
</evidence>
<keyword evidence="5 6" id="KW-0472">Membrane</keyword>
<keyword evidence="3 6" id="KW-0812">Transmembrane</keyword>
<feature type="domain" description="Amino acid transporter transmembrane" evidence="7">
    <location>
        <begin position="71"/>
        <end position="462"/>
    </location>
</feature>
<feature type="transmembrane region" description="Helical" evidence="6">
    <location>
        <begin position="377"/>
        <end position="397"/>
    </location>
</feature>
<accession>A0AAJ8JZE0</accession>
<evidence type="ECO:0000256" key="1">
    <source>
        <dbReference type="ARBA" id="ARBA00004141"/>
    </source>
</evidence>
<dbReference type="PANTHER" id="PTHR22950:SF479">
    <property type="entry name" value="AMINO ACID TRANSPORTER (EUROFUNG)-RELATED"/>
    <property type="match status" value="1"/>
</dbReference>
<dbReference type="AlphaFoldDB" id="A0AAJ8JZE0"/>
<feature type="transmembrane region" description="Helical" evidence="6">
    <location>
        <begin position="447"/>
        <end position="469"/>
    </location>
</feature>
<evidence type="ECO:0000256" key="4">
    <source>
        <dbReference type="ARBA" id="ARBA00022989"/>
    </source>
</evidence>
<feature type="transmembrane region" description="Helical" evidence="6">
    <location>
        <begin position="95"/>
        <end position="123"/>
    </location>
</feature>
<evidence type="ECO:0000256" key="3">
    <source>
        <dbReference type="ARBA" id="ARBA00022692"/>
    </source>
</evidence>
<dbReference type="Pfam" id="PF01490">
    <property type="entry name" value="Aa_trans"/>
    <property type="match status" value="1"/>
</dbReference>
<sequence>MSTNEITQVYPQPVQDKDLANAEIAEGGYPYDEYPPSGKDVANIPANSYEVDPFSAQREENAEDYVDFRSMGWVQAGLVATAENIALGALSYPSIFLRLGMVGGLIANIGLGILAYITAWIMIDFKMKHMGVMHFADAGGLMFGKWGRRILGAGMVAKSIGLGGSHVLAGKQALNTLSTNAICSVWFALIIMIVSVMMSTNREFGKLAPLSWLSVSCILIACMITIVATGVQSPSVLEKNGVPIQWHAAPTNPNLMDVIGALTNIVFAYGGNMGVFSWCSEMRNPNDFKKSFLITQAGGIIVYCIVGATIYAFGGQYVTSPAFTMTTKPVRITAYAFALVTILISGIVGLNVGAKFLYVNTFRKSKLLTSKGLRARLAWIVIILGMWIIAFILAELIPFFNQLLTIVSSLFSVWFSYGLCGVIWFYNKHPYFAKDGEVRQIRGFWNWFFMGCSVLSIILSIAITPLGLYSAAQGIKDGYSAGTFKHPFSCS</sequence>
<dbReference type="GeneID" id="30207791"/>
<dbReference type="RefSeq" id="XP_019046789.2">
    <property type="nucleotide sequence ID" value="XM_019190041.2"/>
</dbReference>
<dbReference type="InterPro" id="IPR013057">
    <property type="entry name" value="AA_transpt_TM"/>
</dbReference>
<evidence type="ECO:0000313" key="9">
    <source>
        <dbReference type="Proteomes" id="UP000092730"/>
    </source>
</evidence>
<organism evidence="8 9">
    <name type="scientific">Kwoniella bestiolae CBS 10118</name>
    <dbReference type="NCBI Taxonomy" id="1296100"/>
    <lineage>
        <taxon>Eukaryota</taxon>
        <taxon>Fungi</taxon>
        <taxon>Dikarya</taxon>
        <taxon>Basidiomycota</taxon>
        <taxon>Agaricomycotina</taxon>
        <taxon>Tremellomycetes</taxon>
        <taxon>Tremellales</taxon>
        <taxon>Cryptococcaceae</taxon>
        <taxon>Kwoniella</taxon>
    </lineage>
</organism>
<comment type="subcellular location">
    <subcellularLocation>
        <location evidence="1">Membrane</location>
        <topology evidence="1">Multi-pass membrane protein</topology>
    </subcellularLocation>
</comment>
<reference evidence="8" key="1">
    <citation type="submission" date="2013-07" db="EMBL/GenBank/DDBJ databases">
        <authorList>
            <consortium name="The Broad Institute Genome Sequencing Platform"/>
            <person name="Cuomo C."/>
            <person name="Litvintseva A."/>
            <person name="Chen Y."/>
            <person name="Heitman J."/>
            <person name="Sun S."/>
            <person name="Springer D."/>
            <person name="Dromer F."/>
            <person name="Young S.K."/>
            <person name="Zeng Q."/>
            <person name="Gargeya S."/>
            <person name="Fitzgerald M."/>
            <person name="Abouelleil A."/>
            <person name="Alvarado L."/>
            <person name="Berlin A.M."/>
            <person name="Chapman S.B."/>
            <person name="Dewar J."/>
            <person name="Goldberg J."/>
            <person name="Griggs A."/>
            <person name="Gujja S."/>
            <person name="Hansen M."/>
            <person name="Howarth C."/>
            <person name="Imamovic A."/>
            <person name="Larimer J."/>
            <person name="McCowan C."/>
            <person name="Murphy C."/>
            <person name="Pearson M."/>
            <person name="Priest M."/>
            <person name="Roberts A."/>
            <person name="Saif S."/>
            <person name="Shea T."/>
            <person name="Sykes S."/>
            <person name="Wortman J."/>
            <person name="Nusbaum C."/>
            <person name="Birren B."/>
        </authorList>
    </citation>
    <scope>NUCLEOTIDE SEQUENCE</scope>
    <source>
        <strain evidence="8">CBS 10118</strain>
    </source>
</reference>
<keyword evidence="4 6" id="KW-1133">Transmembrane helix</keyword>
<feature type="transmembrane region" description="Helical" evidence="6">
    <location>
        <begin position="210"/>
        <end position="231"/>
    </location>
</feature>
<dbReference type="GO" id="GO:0015179">
    <property type="term" value="F:L-amino acid transmembrane transporter activity"/>
    <property type="evidence" value="ECO:0007669"/>
    <property type="project" value="TreeGrafter"/>
</dbReference>